<dbReference type="Pfam" id="PF08281">
    <property type="entry name" value="Sigma70_r4_2"/>
    <property type="match status" value="1"/>
</dbReference>
<feature type="domain" description="RNA polymerase sigma-70 region 2" evidence="6">
    <location>
        <begin position="81"/>
        <end position="148"/>
    </location>
</feature>
<keyword evidence="9" id="KW-1185">Reference proteome</keyword>
<evidence type="ECO:0000256" key="1">
    <source>
        <dbReference type="ARBA" id="ARBA00010641"/>
    </source>
</evidence>
<accession>A0A1H2L6S3</accession>
<dbReference type="Gene3D" id="1.10.10.10">
    <property type="entry name" value="Winged helix-like DNA-binding domain superfamily/Winged helix DNA-binding domain"/>
    <property type="match status" value="1"/>
</dbReference>
<dbReference type="InterPro" id="IPR039425">
    <property type="entry name" value="RNA_pol_sigma-70-like"/>
</dbReference>
<proteinExistence type="inferred from homology"/>
<dbReference type="SUPFAM" id="SSF88659">
    <property type="entry name" value="Sigma3 and sigma4 domains of RNA polymerase sigma factors"/>
    <property type="match status" value="1"/>
</dbReference>
<dbReference type="SUPFAM" id="SSF88946">
    <property type="entry name" value="Sigma2 domain of RNA polymerase sigma factors"/>
    <property type="match status" value="1"/>
</dbReference>
<evidence type="ECO:0000256" key="3">
    <source>
        <dbReference type="ARBA" id="ARBA00023082"/>
    </source>
</evidence>
<dbReference type="GO" id="GO:0016987">
    <property type="term" value="F:sigma factor activity"/>
    <property type="evidence" value="ECO:0007669"/>
    <property type="project" value="UniProtKB-KW"/>
</dbReference>
<protein>
    <submittedName>
        <fullName evidence="8">RNA polymerase sigma factor, sigma-70 family</fullName>
    </submittedName>
</protein>
<dbReference type="GO" id="GO:0003677">
    <property type="term" value="F:DNA binding"/>
    <property type="evidence" value="ECO:0007669"/>
    <property type="project" value="UniProtKB-KW"/>
</dbReference>
<sequence length="236" mass="26482">MVTSLSGDDGAVPLEGAYGLQVARVHGQFASKVNGSVPARVYPRVTLTAADQASRTRALVTRSVVALRRQQEGTFDVVSAYDDHGRELYAFALHALGDRAQAEECVQDTFVRAWRARTTYRPDRATVRTWLFAIARNLVIDTLRARQRWPRPVDSTRAEDRADNVRASLDRLLVAEALTRLSDEHRQVIVQVQLNGVSYEELSRVTHVPVATLRTRMYYGLRSLRTALKEVGEIHA</sequence>
<dbReference type="EMBL" id="LT629791">
    <property type="protein sequence ID" value="SDU76767.1"/>
    <property type="molecule type" value="Genomic_DNA"/>
</dbReference>
<dbReference type="AlphaFoldDB" id="A0A1H2L6S3"/>
<dbReference type="InterPro" id="IPR013324">
    <property type="entry name" value="RNA_pol_sigma_r3/r4-like"/>
</dbReference>
<dbReference type="Gene3D" id="1.10.1740.10">
    <property type="match status" value="1"/>
</dbReference>
<comment type="similarity">
    <text evidence="1">Belongs to the sigma-70 factor family. ECF subfamily.</text>
</comment>
<dbReference type="InterPro" id="IPR014284">
    <property type="entry name" value="RNA_pol_sigma-70_dom"/>
</dbReference>
<evidence type="ECO:0000313" key="9">
    <source>
        <dbReference type="Proteomes" id="UP000182977"/>
    </source>
</evidence>
<evidence type="ECO:0000313" key="8">
    <source>
        <dbReference type="EMBL" id="SDU76767.1"/>
    </source>
</evidence>
<dbReference type="InterPro" id="IPR013249">
    <property type="entry name" value="RNA_pol_sigma70_r4_t2"/>
</dbReference>
<dbReference type="NCBIfam" id="TIGR02937">
    <property type="entry name" value="sigma70-ECF"/>
    <property type="match status" value="1"/>
</dbReference>
<evidence type="ECO:0000256" key="5">
    <source>
        <dbReference type="ARBA" id="ARBA00023163"/>
    </source>
</evidence>
<keyword evidence="3" id="KW-0731">Sigma factor</keyword>
<dbReference type="GO" id="GO:0006352">
    <property type="term" value="P:DNA-templated transcription initiation"/>
    <property type="evidence" value="ECO:0007669"/>
    <property type="project" value="InterPro"/>
</dbReference>
<evidence type="ECO:0000256" key="2">
    <source>
        <dbReference type="ARBA" id="ARBA00023015"/>
    </source>
</evidence>
<dbReference type="PANTHER" id="PTHR43133">
    <property type="entry name" value="RNA POLYMERASE ECF-TYPE SIGMA FACTO"/>
    <property type="match status" value="1"/>
</dbReference>
<keyword evidence="2" id="KW-0805">Transcription regulation</keyword>
<name>A0A1H2L6S3_9ACTN</name>
<organism evidence="8 9">
    <name type="scientific">Jiangella alkaliphila</name>
    <dbReference type="NCBI Taxonomy" id="419479"/>
    <lineage>
        <taxon>Bacteria</taxon>
        <taxon>Bacillati</taxon>
        <taxon>Actinomycetota</taxon>
        <taxon>Actinomycetes</taxon>
        <taxon>Jiangellales</taxon>
        <taxon>Jiangellaceae</taxon>
        <taxon>Jiangella</taxon>
    </lineage>
</organism>
<evidence type="ECO:0000259" key="7">
    <source>
        <dbReference type="Pfam" id="PF08281"/>
    </source>
</evidence>
<gene>
    <name evidence="8" type="ORF">SAMN04488563_5309</name>
</gene>
<dbReference type="CDD" id="cd06171">
    <property type="entry name" value="Sigma70_r4"/>
    <property type="match status" value="1"/>
</dbReference>
<dbReference type="Proteomes" id="UP000182977">
    <property type="component" value="Chromosome I"/>
</dbReference>
<dbReference type="STRING" id="419479.SAMN04488563_5309"/>
<feature type="domain" description="RNA polymerase sigma factor 70 region 4 type 2" evidence="7">
    <location>
        <begin position="173"/>
        <end position="223"/>
    </location>
</feature>
<evidence type="ECO:0000256" key="4">
    <source>
        <dbReference type="ARBA" id="ARBA00023125"/>
    </source>
</evidence>
<evidence type="ECO:0000259" key="6">
    <source>
        <dbReference type="Pfam" id="PF04542"/>
    </source>
</evidence>
<keyword evidence="4" id="KW-0238">DNA-binding</keyword>
<dbReference type="Pfam" id="PF04542">
    <property type="entry name" value="Sigma70_r2"/>
    <property type="match status" value="1"/>
</dbReference>
<dbReference type="InterPro" id="IPR013325">
    <property type="entry name" value="RNA_pol_sigma_r2"/>
</dbReference>
<dbReference type="PANTHER" id="PTHR43133:SF52">
    <property type="entry name" value="ECF RNA POLYMERASE SIGMA FACTOR SIGL"/>
    <property type="match status" value="1"/>
</dbReference>
<dbReference type="InterPro" id="IPR036388">
    <property type="entry name" value="WH-like_DNA-bd_sf"/>
</dbReference>
<reference evidence="9" key="1">
    <citation type="submission" date="2016-10" db="EMBL/GenBank/DDBJ databases">
        <authorList>
            <person name="Varghese N."/>
            <person name="Submissions S."/>
        </authorList>
    </citation>
    <scope>NUCLEOTIDE SEQUENCE [LARGE SCALE GENOMIC DNA]</scope>
    <source>
        <strain evidence="9">DSM 45079</strain>
    </source>
</reference>
<dbReference type="InterPro" id="IPR007627">
    <property type="entry name" value="RNA_pol_sigma70_r2"/>
</dbReference>
<keyword evidence="5" id="KW-0804">Transcription</keyword>